<feature type="domain" description="Big-1" evidence="2">
    <location>
        <begin position="56"/>
        <end position="151"/>
    </location>
</feature>
<evidence type="ECO:0000259" key="2">
    <source>
        <dbReference type="PROSITE" id="PS51127"/>
    </source>
</evidence>
<reference evidence="3" key="1">
    <citation type="submission" date="2021-07" db="EMBL/GenBank/DDBJ databases">
        <title>Characterization of violacein-producing bacteria and related species.</title>
        <authorList>
            <person name="Wilson H.S."/>
            <person name="De Leon M.E."/>
        </authorList>
    </citation>
    <scope>NUCLEOTIDE SEQUENCE</scope>
    <source>
        <strain evidence="3">HSC-15S17</strain>
    </source>
</reference>
<feature type="chain" id="PRO_5041254052" evidence="1">
    <location>
        <begin position="22"/>
        <end position="756"/>
    </location>
</feature>
<dbReference type="Proteomes" id="UP001155901">
    <property type="component" value="Unassembled WGS sequence"/>
</dbReference>
<comment type="caution">
    <text evidence="3">The sequence shown here is derived from an EMBL/GenBank/DDBJ whole genome shotgun (WGS) entry which is preliminary data.</text>
</comment>
<dbReference type="PROSITE" id="PS51127">
    <property type="entry name" value="BIG1"/>
    <property type="match status" value="2"/>
</dbReference>
<keyword evidence="6" id="KW-1185">Reference proteome</keyword>
<feature type="signal peptide" evidence="1">
    <location>
        <begin position="1"/>
        <end position="21"/>
    </location>
</feature>
<dbReference type="SMART" id="SM00634">
    <property type="entry name" value="BID_1"/>
    <property type="match status" value="4"/>
</dbReference>
<feature type="domain" description="Big-1" evidence="2">
    <location>
        <begin position="456"/>
        <end position="561"/>
    </location>
</feature>
<name>A0AA41L0K3_9BURK</name>
<evidence type="ECO:0000313" key="5">
    <source>
        <dbReference type="Proteomes" id="UP001155901"/>
    </source>
</evidence>
<evidence type="ECO:0000313" key="6">
    <source>
        <dbReference type="Proteomes" id="UP001162889"/>
    </source>
</evidence>
<evidence type="ECO:0000313" key="4">
    <source>
        <dbReference type="EMBL" id="MCP2008027.1"/>
    </source>
</evidence>
<organism evidence="3 5">
    <name type="scientific">Duganella violaceipulchra</name>
    <dbReference type="NCBI Taxonomy" id="2849652"/>
    <lineage>
        <taxon>Bacteria</taxon>
        <taxon>Pseudomonadati</taxon>
        <taxon>Pseudomonadota</taxon>
        <taxon>Betaproteobacteria</taxon>
        <taxon>Burkholderiales</taxon>
        <taxon>Oxalobacteraceae</taxon>
        <taxon>Telluria group</taxon>
        <taxon>Duganella</taxon>
    </lineage>
</organism>
<keyword evidence="1" id="KW-0732">Signal</keyword>
<dbReference type="Pfam" id="PF02369">
    <property type="entry name" value="Big_1"/>
    <property type="match status" value="1"/>
</dbReference>
<gene>
    <name evidence="3" type="ORF">KVP70_18605</name>
    <name evidence="4" type="ORF">L1274_001727</name>
</gene>
<dbReference type="Proteomes" id="UP001162889">
    <property type="component" value="Unassembled WGS sequence"/>
</dbReference>
<evidence type="ECO:0000256" key="1">
    <source>
        <dbReference type="SAM" id="SignalP"/>
    </source>
</evidence>
<evidence type="ECO:0000313" key="3">
    <source>
        <dbReference type="EMBL" id="MBV6322946.1"/>
    </source>
</evidence>
<dbReference type="InterPro" id="IPR003344">
    <property type="entry name" value="Big_1_dom"/>
</dbReference>
<reference evidence="4" key="2">
    <citation type="submission" date="2022-03" db="EMBL/GenBank/DDBJ databases">
        <title>Genome Encyclopedia of Bacteria and Archaea VI: Functional Genomics of Type Strains.</title>
        <authorList>
            <person name="Whitman W."/>
        </authorList>
    </citation>
    <scope>NUCLEOTIDE SEQUENCE</scope>
    <source>
        <strain evidence="4">HSC-15S17</strain>
    </source>
</reference>
<accession>A0AA41L0K3</accession>
<dbReference type="RefSeq" id="WP_217943656.1">
    <property type="nucleotide sequence ID" value="NZ_JAHTGR010000009.1"/>
</dbReference>
<dbReference type="EMBL" id="JALJZU010000003">
    <property type="protein sequence ID" value="MCP2008027.1"/>
    <property type="molecule type" value="Genomic_DNA"/>
</dbReference>
<dbReference type="EMBL" id="JAHTGR010000009">
    <property type="protein sequence ID" value="MBV6322946.1"/>
    <property type="molecule type" value="Genomic_DNA"/>
</dbReference>
<protein>
    <submittedName>
        <fullName evidence="3">Ig-like domain-containing protein</fullName>
    </submittedName>
</protein>
<sequence length="756" mass="75384">MTYALSTGLAQPILRSGRWLAALGVAAALAACGGGGGSAGGNGNGTPPPVVSKVATVTLKADPATIDSSGLAGTEVTLTAIVKDANNNALAGETVAFKSSAGIISNTNRVTNASGEVVEKLSIKDSPAAGEITLTASVGTVNSTPIVVKVVTAMPTLTLTSNPGELASSGAAGSEVTVSVVVKDSSNNVLPGVSVALQVDSLGNLVYANHVSDANGRVTAKLDRGNDPTSRTLTVTASATGAQTRTLPIKVTGNKLTINNSSSVKVGAATDVSVKLVDSAGSALSGQAVTFSAGGANSLSVKGGGPAITDSSGQLVLSYVAQTAGTDAIVVRSAGEIANTSIVVSATNFTVSGVDGAGAPQSVTNINTCQKVAVHSDIGGVPQAGGVTLNTSRGTIYSDVGCATPTSALTLVNGNATAYVRAVNPGMATLTATSTASNLSTQGLLEFVAPYTSSAIVSVQADPAVIGVNANGSTVQQSTLRATVLDGTAENNLVKNAVVAFSFVSDPSAGTLTQPSVVTTGADGTASVSYIAGPNDTKPNGVVVQAQLQGASNNAGQVQLTVAKRAASISAGTGNTIGIPSTTSYQVDYAVTVTDAAGNPAAGIKLTSSVRPRYYYKGQLYYVGTTGPWVLDLSGNNPLPLACLNEDVNSDNIKQPGEDVNQDGILTPGNGTVVVTPTATTDVNGQAVVSLTYARDHANWINVALTIRGQVTGTEALYTTNIRLPYLASDFTTAGVAPPGRYSPYGIDVTSCTNTN</sequence>
<dbReference type="AlphaFoldDB" id="A0AA41L0K3"/>
<proteinExistence type="predicted"/>